<feature type="transmembrane region" description="Helical" evidence="8">
    <location>
        <begin position="14"/>
        <end position="38"/>
    </location>
</feature>
<dbReference type="PANTHER" id="PTHR34975">
    <property type="entry name" value="SPORE GERMINATION PROTEIN A2"/>
    <property type="match status" value="1"/>
</dbReference>
<dbReference type="GO" id="GO:0016020">
    <property type="term" value="C:membrane"/>
    <property type="evidence" value="ECO:0007669"/>
    <property type="project" value="UniProtKB-SubCell"/>
</dbReference>
<reference evidence="9 10" key="1">
    <citation type="submission" date="2019-12" db="EMBL/GenBank/DDBJ databases">
        <title>Paenibacillus sp. nov. sp. isolated from soil.</title>
        <authorList>
            <person name="Kim J."/>
            <person name="Jeong S.E."/>
            <person name="Jung H.S."/>
            <person name="Jeon C.O."/>
        </authorList>
    </citation>
    <scope>NUCLEOTIDE SEQUENCE [LARGE SCALE GENOMIC DNA]</scope>
    <source>
        <strain evidence="9 10">5J-6</strain>
    </source>
</reference>
<evidence type="ECO:0000256" key="5">
    <source>
        <dbReference type="ARBA" id="ARBA00022692"/>
    </source>
</evidence>
<keyword evidence="10" id="KW-1185">Reference proteome</keyword>
<feature type="transmembrane region" description="Helical" evidence="8">
    <location>
        <begin position="339"/>
        <end position="360"/>
    </location>
</feature>
<gene>
    <name evidence="9" type="ORF">GQF01_10880</name>
</gene>
<keyword evidence="7 8" id="KW-0472">Membrane</keyword>
<evidence type="ECO:0000256" key="8">
    <source>
        <dbReference type="SAM" id="Phobius"/>
    </source>
</evidence>
<dbReference type="EMBL" id="WTUZ01000014">
    <property type="protein sequence ID" value="MZQ82615.1"/>
    <property type="molecule type" value="Genomic_DNA"/>
</dbReference>
<organism evidence="9 10">
    <name type="scientific">Paenibacillus silvestris</name>
    <dbReference type="NCBI Taxonomy" id="2606219"/>
    <lineage>
        <taxon>Bacteria</taxon>
        <taxon>Bacillati</taxon>
        <taxon>Bacillota</taxon>
        <taxon>Bacilli</taxon>
        <taxon>Bacillales</taxon>
        <taxon>Paenibacillaceae</taxon>
        <taxon>Paenibacillus</taxon>
    </lineage>
</organism>
<keyword evidence="6 8" id="KW-1133">Transmembrane helix</keyword>
<comment type="caution">
    <text evidence="9">The sequence shown here is derived from an EMBL/GenBank/DDBJ whole genome shotgun (WGS) entry which is preliminary data.</text>
</comment>
<evidence type="ECO:0000256" key="7">
    <source>
        <dbReference type="ARBA" id="ARBA00023136"/>
    </source>
</evidence>
<evidence type="ECO:0000313" key="9">
    <source>
        <dbReference type="EMBL" id="MZQ82615.1"/>
    </source>
</evidence>
<dbReference type="RefSeq" id="WP_161406812.1">
    <property type="nucleotide sequence ID" value="NZ_WTUZ01000014.1"/>
</dbReference>
<accession>A0A6L8UWZ7</accession>
<dbReference type="Proteomes" id="UP000481087">
    <property type="component" value="Unassembled WGS sequence"/>
</dbReference>
<feature type="transmembrane region" description="Helical" evidence="8">
    <location>
        <begin position="79"/>
        <end position="99"/>
    </location>
</feature>
<protein>
    <submittedName>
        <fullName evidence="9">Endospore germination permease</fullName>
    </submittedName>
</protein>
<feature type="transmembrane region" description="Helical" evidence="8">
    <location>
        <begin position="308"/>
        <end position="327"/>
    </location>
</feature>
<dbReference type="GO" id="GO:0009847">
    <property type="term" value="P:spore germination"/>
    <property type="evidence" value="ECO:0007669"/>
    <property type="project" value="InterPro"/>
</dbReference>
<evidence type="ECO:0000256" key="4">
    <source>
        <dbReference type="ARBA" id="ARBA00022544"/>
    </source>
</evidence>
<keyword evidence="4" id="KW-0309">Germination</keyword>
<comment type="subcellular location">
    <subcellularLocation>
        <location evidence="1">Membrane</location>
        <topology evidence="1">Multi-pass membrane protein</topology>
    </subcellularLocation>
</comment>
<dbReference type="InterPro" id="IPR004761">
    <property type="entry name" value="Spore_GerAB"/>
</dbReference>
<dbReference type="NCBIfam" id="TIGR00912">
    <property type="entry name" value="2A0309"/>
    <property type="match status" value="1"/>
</dbReference>
<feature type="transmembrane region" description="Helical" evidence="8">
    <location>
        <begin position="44"/>
        <end position="67"/>
    </location>
</feature>
<evidence type="ECO:0000256" key="3">
    <source>
        <dbReference type="ARBA" id="ARBA00022448"/>
    </source>
</evidence>
<sequence length="374" mass="42480">MLKLEKGSISIRQFTIIVIVLTLGDSILILPSGVAAISHQDAWLSAWIGLVFGLLVVWFFSYMAGLFPNLSLIQYTTLIAGKWLGFFINLTFLIYFFFTEMCVSWQIGDFMATDNMPETPIESIEIMFFVIMVFAVRLGIDSIIRAAEIFFPWVILMLLVLMILLATQMDMERMRPILENGMKPVIWGSLNAGSFPYMEIFCLLVIMPHVKEHKKVKRNFVVGALLGGIVINIILTQSILVLGEYRTANTYYSSFALAQQVSIRNIAERLEAIIAFTWIITTYIKTTLYFYALNIGIAQMLKLKDYKILTLPIGMISFASIFISIPSSQFFSNIAIHYWALYDIAMSLVVPLCLLGIYAVRKKKLRALVNQSSW</sequence>
<evidence type="ECO:0000256" key="2">
    <source>
        <dbReference type="ARBA" id="ARBA00007998"/>
    </source>
</evidence>
<feature type="transmembrane region" description="Helical" evidence="8">
    <location>
        <begin position="219"/>
        <end position="242"/>
    </location>
</feature>
<feature type="transmembrane region" description="Helical" evidence="8">
    <location>
        <begin position="272"/>
        <end position="296"/>
    </location>
</feature>
<dbReference type="Gene3D" id="1.20.1740.10">
    <property type="entry name" value="Amino acid/polyamine transporter I"/>
    <property type="match status" value="1"/>
</dbReference>
<dbReference type="AlphaFoldDB" id="A0A6L8UWZ7"/>
<evidence type="ECO:0000313" key="10">
    <source>
        <dbReference type="Proteomes" id="UP000481087"/>
    </source>
</evidence>
<feature type="transmembrane region" description="Helical" evidence="8">
    <location>
        <begin position="119"/>
        <end position="140"/>
    </location>
</feature>
<name>A0A6L8UWZ7_9BACL</name>
<feature type="transmembrane region" description="Helical" evidence="8">
    <location>
        <begin position="147"/>
        <end position="166"/>
    </location>
</feature>
<feature type="transmembrane region" description="Helical" evidence="8">
    <location>
        <begin position="186"/>
        <end position="207"/>
    </location>
</feature>
<proteinExistence type="inferred from homology"/>
<dbReference type="Pfam" id="PF03845">
    <property type="entry name" value="Spore_permease"/>
    <property type="match status" value="1"/>
</dbReference>
<evidence type="ECO:0000256" key="6">
    <source>
        <dbReference type="ARBA" id="ARBA00022989"/>
    </source>
</evidence>
<keyword evidence="3" id="KW-0813">Transport</keyword>
<dbReference type="PANTHER" id="PTHR34975:SF2">
    <property type="entry name" value="SPORE GERMINATION PROTEIN A2"/>
    <property type="match status" value="1"/>
</dbReference>
<keyword evidence="5 8" id="KW-0812">Transmembrane</keyword>
<comment type="similarity">
    <text evidence="2">Belongs to the amino acid-polyamine-organocation (APC) superfamily. Spore germination protein (SGP) (TC 2.A.3.9) family.</text>
</comment>
<evidence type="ECO:0000256" key="1">
    <source>
        <dbReference type="ARBA" id="ARBA00004141"/>
    </source>
</evidence>